<keyword evidence="3" id="KW-1185">Reference proteome</keyword>
<dbReference type="Proteomes" id="UP001642464">
    <property type="component" value="Unassembled WGS sequence"/>
</dbReference>
<organism evidence="2 3">
    <name type="scientific">Durusdinium trenchii</name>
    <dbReference type="NCBI Taxonomy" id="1381693"/>
    <lineage>
        <taxon>Eukaryota</taxon>
        <taxon>Sar</taxon>
        <taxon>Alveolata</taxon>
        <taxon>Dinophyceae</taxon>
        <taxon>Suessiales</taxon>
        <taxon>Symbiodiniaceae</taxon>
        <taxon>Durusdinium</taxon>
    </lineage>
</organism>
<reference evidence="2 3" key="1">
    <citation type="submission" date="2024-02" db="EMBL/GenBank/DDBJ databases">
        <authorList>
            <person name="Chen Y."/>
            <person name="Shah S."/>
            <person name="Dougan E. K."/>
            <person name="Thang M."/>
            <person name="Chan C."/>
        </authorList>
    </citation>
    <scope>NUCLEOTIDE SEQUENCE [LARGE SCALE GENOMIC DNA]</scope>
</reference>
<sequence length="478" mass="52670">MCFQSFHIWSKTLCGSTEAGLGFLHDHSGKLYTRHKCSLKDIVVNKQAVMAVFRGLKKYPAPQGMNMYRLSAHELCKALLAFFDGGGYWPSGLHSQIPACQEWALKTARGLVKLVSRMRRLITRAPISKMSKLNEIRDEITALKLPADGDDGSDTGTSTTNSDISALSASSKSSPAIDLESLSRKDDRLCRLIQQAQDQRRLVLASIEDKMNKAKQQQPVAFAVSSQYKRNMDGMAIDPQDDPDVEGTPAAMVSGAGGDGAKKKKQKCKNAKRKKQKAVLPKAHQNTQDVAGASKNLVEHITYKPGEFASIQSAYIEEYMAGEKAAGRKVSRAAALSSWRESAKRAMILSSLSVSELKKRRFIPKGCMTNPFKERIDQMEGLSGTALDTEYDLRSMDLCSNAGFARYPDDFGTWLATLVKHRSSAQLPPPKKTIELDGDFSDAEHFLDKCTKVLTAADGFPLLGISGDPCVEDFWQRF</sequence>
<feature type="compositionally biased region" description="Basic residues" evidence="1">
    <location>
        <begin position="262"/>
        <end position="277"/>
    </location>
</feature>
<feature type="compositionally biased region" description="Low complexity" evidence="1">
    <location>
        <begin position="154"/>
        <end position="170"/>
    </location>
</feature>
<protein>
    <submittedName>
        <fullName evidence="2">DAO domain-containing protein</fullName>
    </submittedName>
</protein>
<feature type="region of interest" description="Disordered" evidence="1">
    <location>
        <begin position="145"/>
        <end position="170"/>
    </location>
</feature>
<name>A0ABP0PAM7_9DINO</name>
<feature type="region of interest" description="Disordered" evidence="1">
    <location>
        <begin position="240"/>
        <end position="287"/>
    </location>
</feature>
<comment type="caution">
    <text evidence="2">The sequence shown here is derived from an EMBL/GenBank/DDBJ whole genome shotgun (WGS) entry which is preliminary data.</text>
</comment>
<gene>
    <name evidence="2" type="ORF">SCF082_LOCUS35503</name>
</gene>
<dbReference type="EMBL" id="CAXAMM010033891">
    <property type="protein sequence ID" value="CAK9072017.1"/>
    <property type="molecule type" value="Genomic_DNA"/>
</dbReference>
<evidence type="ECO:0000313" key="2">
    <source>
        <dbReference type="EMBL" id="CAK9072017.1"/>
    </source>
</evidence>
<proteinExistence type="predicted"/>
<accession>A0ABP0PAM7</accession>
<evidence type="ECO:0000313" key="3">
    <source>
        <dbReference type="Proteomes" id="UP001642464"/>
    </source>
</evidence>
<evidence type="ECO:0000256" key="1">
    <source>
        <dbReference type="SAM" id="MobiDB-lite"/>
    </source>
</evidence>